<reference evidence="2" key="1">
    <citation type="journal article" date="2022" name="New Phytol.">
        <title>Evolutionary transition to the ectomycorrhizal habit in the genomes of a hyperdiverse lineage of mushroom-forming fungi.</title>
        <authorList>
            <person name="Looney B."/>
            <person name="Miyauchi S."/>
            <person name="Morin E."/>
            <person name="Drula E."/>
            <person name="Courty P.E."/>
            <person name="Kohler A."/>
            <person name="Kuo A."/>
            <person name="LaButti K."/>
            <person name="Pangilinan J."/>
            <person name="Lipzen A."/>
            <person name="Riley R."/>
            <person name="Andreopoulos W."/>
            <person name="He G."/>
            <person name="Johnson J."/>
            <person name="Nolan M."/>
            <person name="Tritt A."/>
            <person name="Barry K.W."/>
            <person name="Grigoriev I.V."/>
            <person name="Nagy L.G."/>
            <person name="Hibbett D."/>
            <person name="Henrissat B."/>
            <person name="Matheny P.B."/>
            <person name="Labbe J."/>
            <person name="Martin F.M."/>
        </authorList>
    </citation>
    <scope>NUCLEOTIDE SEQUENCE</scope>
    <source>
        <strain evidence="2">BPL690</strain>
    </source>
</reference>
<evidence type="ECO:0000313" key="2">
    <source>
        <dbReference type="EMBL" id="KAI0308069.1"/>
    </source>
</evidence>
<evidence type="ECO:0000256" key="1">
    <source>
        <dbReference type="SAM" id="MobiDB-lite"/>
    </source>
</evidence>
<accession>A0AAD4QU79</accession>
<dbReference type="EMBL" id="WTXG01000001">
    <property type="protein sequence ID" value="KAI0308069.1"/>
    <property type="molecule type" value="Genomic_DNA"/>
</dbReference>
<organism evidence="2 3">
    <name type="scientific">Multifurca ochricompacta</name>
    <dbReference type="NCBI Taxonomy" id="376703"/>
    <lineage>
        <taxon>Eukaryota</taxon>
        <taxon>Fungi</taxon>
        <taxon>Dikarya</taxon>
        <taxon>Basidiomycota</taxon>
        <taxon>Agaricomycotina</taxon>
        <taxon>Agaricomycetes</taxon>
        <taxon>Russulales</taxon>
        <taxon>Russulaceae</taxon>
        <taxon>Multifurca</taxon>
    </lineage>
</organism>
<feature type="compositionally biased region" description="Acidic residues" evidence="1">
    <location>
        <begin position="354"/>
        <end position="382"/>
    </location>
</feature>
<dbReference type="AlphaFoldDB" id="A0AAD4QU79"/>
<dbReference type="Proteomes" id="UP001203297">
    <property type="component" value="Unassembled WGS sequence"/>
</dbReference>
<evidence type="ECO:0000313" key="3">
    <source>
        <dbReference type="Proteomes" id="UP001203297"/>
    </source>
</evidence>
<feature type="region of interest" description="Disordered" evidence="1">
    <location>
        <begin position="347"/>
        <end position="393"/>
    </location>
</feature>
<proteinExistence type="predicted"/>
<keyword evidence="3" id="KW-1185">Reference proteome</keyword>
<sequence length="427" mass="46966">MQSFPFEYHERPIQISPSPDFINNPPYSSSFCYGQFSSILSLRAAASASTPSVSSIDTPVHEGERLTVHPIIADESSHSLLDATSYSYSGQYPPQPQLPPDNFNLPFAALSAKPSSNGVIHGHQALVSAPLHCHRVMSQVFNVRLWVILLAPSTSPIHNRPAHPSLLHRARSETTMTLHYDLTTSTTKTIQTSTTTTTMTVLQSAVPSANVCTVLTRHPAQTCPPRHASQPPPPVQSKLSTDAWQFSNTSSFLSFPSFMTPTTMAPLPAASVPLYHPRPMRPLPEWAKKSSPIPDELTPEVSLNSDPTTMLTHGIFPLPRASGPQLGENWNYEAPVAGATIREMIDSQETSRNDDDEDDFDDDEYYDYSEDTDMEGTEGEFEMENRPTTPEFRTSPSCLTTFYGTLSSAANLGFEASTGVIVRAFYR</sequence>
<gene>
    <name evidence="2" type="ORF">B0F90DRAFT_1813403</name>
</gene>
<protein>
    <submittedName>
        <fullName evidence="2">Uncharacterized protein</fullName>
    </submittedName>
</protein>
<name>A0AAD4QU79_9AGAM</name>
<comment type="caution">
    <text evidence="2">The sequence shown here is derived from an EMBL/GenBank/DDBJ whole genome shotgun (WGS) entry which is preliminary data.</text>
</comment>